<comment type="caution">
    <text evidence="2">The sequence shown here is derived from an EMBL/GenBank/DDBJ whole genome shotgun (WGS) entry which is preliminary data.</text>
</comment>
<protein>
    <recommendedName>
        <fullName evidence="4">Lipoprotein</fullName>
    </recommendedName>
</protein>
<accession>A0A0R2C646</accession>
<dbReference type="PROSITE" id="PS51257">
    <property type="entry name" value="PROKAR_LIPOPROTEIN"/>
    <property type="match status" value="1"/>
</dbReference>
<sequence>MKRGHKFWALAVGLMAVLALSACGHQSKKFYGQALQSRKPTVWLPIDFRAQIEQTGKVSMDASTEVPEIFVVKNGMAVELSAVTAGDSLHPTYYSRKDWTVRSFDKALTLGQLSKMSTDQIIAKYEALDKKTYKYYRKSFVDNVVANGNRIMTDDYVENGFDGDDDVDMRINYDRDYAQKYFNWLQNTASGDYVAPTPQKVKAYIAPNSSNNKGKTAIREKVVFGHAQVWGKKQMPIDTAEFDRRMGIPVQDSNSGGKISNMSFNATAMPALRNNGWWMELSAKPDRIDKKIGSSRFYGFRASTAAILTPKETFKRLGTSNTKIQLDKAGDKGVGKLHIR</sequence>
<evidence type="ECO:0000256" key="1">
    <source>
        <dbReference type="SAM" id="SignalP"/>
    </source>
</evidence>
<name>A0A0R2C646_9LACO</name>
<organism evidence="2 3">
    <name type="scientific">Lacticaseibacillus thailandensis DSM 22698 = JCM 13996</name>
    <dbReference type="NCBI Taxonomy" id="1423810"/>
    <lineage>
        <taxon>Bacteria</taxon>
        <taxon>Bacillati</taxon>
        <taxon>Bacillota</taxon>
        <taxon>Bacilli</taxon>
        <taxon>Lactobacillales</taxon>
        <taxon>Lactobacillaceae</taxon>
        <taxon>Lacticaseibacillus</taxon>
    </lineage>
</organism>
<evidence type="ECO:0008006" key="4">
    <source>
        <dbReference type="Google" id="ProtNLM"/>
    </source>
</evidence>
<feature type="chain" id="PRO_5039514992" description="Lipoprotein" evidence="1">
    <location>
        <begin position="22"/>
        <end position="340"/>
    </location>
</feature>
<dbReference type="PATRIC" id="fig|1423810.4.peg.1630"/>
<keyword evidence="1" id="KW-0732">Signal</keyword>
<dbReference type="EMBL" id="AYZK01000004">
    <property type="protein sequence ID" value="KRM86999.1"/>
    <property type="molecule type" value="Genomic_DNA"/>
</dbReference>
<evidence type="ECO:0000313" key="2">
    <source>
        <dbReference type="EMBL" id="KRM86999.1"/>
    </source>
</evidence>
<dbReference type="AlphaFoldDB" id="A0A0R2C646"/>
<reference evidence="2 3" key="1">
    <citation type="journal article" date="2015" name="Genome Announc.">
        <title>Expanding the biotechnology potential of lactobacilli through comparative genomics of 213 strains and associated genera.</title>
        <authorList>
            <person name="Sun Z."/>
            <person name="Harris H.M."/>
            <person name="McCann A."/>
            <person name="Guo C."/>
            <person name="Argimon S."/>
            <person name="Zhang W."/>
            <person name="Yang X."/>
            <person name="Jeffery I.B."/>
            <person name="Cooney J.C."/>
            <person name="Kagawa T.F."/>
            <person name="Liu W."/>
            <person name="Song Y."/>
            <person name="Salvetti E."/>
            <person name="Wrobel A."/>
            <person name="Rasinkangas P."/>
            <person name="Parkhill J."/>
            <person name="Rea M.C."/>
            <person name="O'Sullivan O."/>
            <person name="Ritari J."/>
            <person name="Douillard F.P."/>
            <person name="Paul Ross R."/>
            <person name="Yang R."/>
            <person name="Briner A.E."/>
            <person name="Felis G.E."/>
            <person name="de Vos W.M."/>
            <person name="Barrangou R."/>
            <person name="Klaenhammer T.R."/>
            <person name="Caufield P.W."/>
            <person name="Cui Y."/>
            <person name="Zhang H."/>
            <person name="O'Toole P.W."/>
        </authorList>
    </citation>
    <scope>NUCLEOTIDE SEQUENCE [LARGE SCALE GENOMIC DNA]</scope>
    <source>
        <strain evidence="2 3">DSM 22698</strain>
    </source>
</reference>
<dbReference type="Proteomes" id="UP000051789">
    <property type="component" value="Unassembled WGS sequence"/>
</dbReference>
<keyword evidence="3" id="KW-1185">Reference proteome</keyword>
<gene>
    <name evidence="2" type="ORF">FD19_GL001583</name>
</gene>
<proteinExistence type="predicted"/>
<evidence type="ECO:0000313" key="3">
    <source>
        <dbReference type="Proteomes" id="UP000051789"/>
    </source>
</evidence>
<feature type="signal peptide" evidence="1">
    <location>
        <begin position="1"/>
        <end position="21"/>
    </location>
</feature>